<comment type="caution">
    <text evidence="12">The sequence shown here is derived from an EMBL/GenBank/DDBJ whole genome shotgun (WGS) entry which is preliminary data.</text>
</comment>
<protein>
    <recommendedName>
        <fullName evidence="4">Parvulin-like PPIase</fullName>
        <ecNumber evidence="3">5.2.1.8</ecNumber>
    </recommendedName>
    <alternativeName>
        <fullName evidence="6">Peptidyl-prolyl cis-trans isomerase plp</fullName>
    </alternativeName>
    <alternativeName>
        <fullName evidence="7">Rotamase plp</fullName>
    </alternativeName>
</protein>
<feature type="chain" id="PRO_5045843906" description="Parvulin-like PPIase" evidence="10">
    <location>
        <begin position="35"/>
        <end position="316"/>
    </location>
</feature>
<dbReference type="PANTHER" id="PTHR47245">
    <property type="entry name" value="PEPTIDYLPROLYL ISOMERASE"/>
    <property type="match status" value="1"/>
</dbReference>
<evidence type="ECO:0000256" key="9">
    <source>
        <dbReference type="SAM" id="MobiDB-lite"/>
    </source>
</evidence>
<feature type="compositionally biased region" description="Basic and acidic residues" evidence="9">
    <location>
        <begin position="290"/>
        <end position="299"/>
    </location>
</feature>
<dbReference type="SUPFAM" id="SSF109998">
    <property type="entry name" value="Triger factor/SurA peptide-binding domain-like"/>
    <property type="match status" value="1"/>
</dbReference>
<evidence type="ECO:0000256" key="2">
    <source>
        <dbReference type="ARBA" id="ARBA00007656"/>
    </source>
</evidence>
<comment type="similarity">
    <text evidence="2">Belongs to the PpiC/parvulin rotamase family.</text>
</comment>
<sequence>MISTFAGSVSAGVSRLALVIAATGLLSLPVAAQAQTTPAEAPAASAAPAAAPAAPADPSAVVAKVDGDDVTEREVRIALEELGPSLAGMVDEQKREQVIGFLIDIKLAARAAEKAKLADGPDFQAQLEFLREKALMQTYLDQQGKAAVTPQAVQQIYDETVKEMKPEPEVRARHVLVETEDEAKAVEERLKKGEDFAAVAKDVSKDPGSAGEGGDLGFFGEDQMVPEFSAVAFKMDAGKVSDPVKSQFGWHVIKVEEKRQKPVPTLDQVRDQIEAYVGRRSQQEAVQKLREGAKIERIGAPKPAASGSTVPATPAQ</sequence>
<evidence type="ECO:0000313" key="13">
    <source>
        <dbReference type="Proteomes" id="UP001274321"/>
    </source>
</evidence>
<dbReference type="PROSITE" id="PS50198">
    <property type="entry name" value="PPIC_PPIASE_2"/>
    <property type="match status" value="1"/>
</dbReference>
<dbReference type="InterPro" id="IPR046357">
    <property type="entry name" value="PPIase_dom_sf"/>
</dbReference>
<feature type="domain" description="PpiC" evidence="11">
    <location>
        <begin position="167"/>
        <end position="257"/>
    </location>
</feature>
<dbReference type="EMBL" id="JAXAFJ010000005">
    <property type="protein sequence ID" value="MDX6806511.1"/>
    <property type="molecule type" value="Genomic_DNA"/>
</dbReference>
<name>A0ABU4RNU2_9HYPH</name>
<dbReference type="InterPro" id="IPR023058">
    <property type="entry name" value="PPIase_PpiC_CS"/>
</dbReference>
<keyword evidence="5 8" id="KW-0697">Rotamase</keyword>
<dbReference type="RefSeq" id="WP_319844638.1">
    <property type="nucleotide sequence ID" value="NZ_JAXAFJ010000005.1"/>
</dbReference>
<dbReference type="Gene3D" id="3.10.50.40">
    <property type="match status" value="1"/>
</dbReference>
<feature type="region of interest" description="Disordered" evidence="9">
    <location>
        <begin position="290"/>
        <end position="316"/>
    </location>
</feature>
<dbReference type="Gene3D" id="1.10.8.1040">
    <property type="match status" value="1"/>
</dbReference>
<dbReference type="GO" id="GO:0003755">
    <property type="term" value="F:peptidyl-prolyl cis-trans isomerase activity"/>
    <property type="evidence" value="ECO:0007669"/>
    <property type="project" value="UniProtKB-EC"/>
</dbReference>
<reference evidence="12 13" key="1">
    <citation type="submission" date="2023-11" db="EMBL/GenBank/DDBJ databases">
        <authorList>
            <person name="Bao R."/>
        </authorList>
    </citation>
    <scope>NUCLEOTIDE SEQUENCE [LARGE SCALE GENOMIC DNA]</scope>
    <source>
        <strain evidence="12 13">PJ23</strain>
    </source>
</reference>
<organism evidence="12 13">
    <name type="scientific">Terrihabitans rhizophilus</name>
    <dbReference type="NCBI Taxonomy" id="3092662"/>
    <lineage>
        <taxon>Bacteria</taxon>
        <taxon>Pseudomonadati</taxon>
        <taxon>Pseudomonadota</taxon>
        <taxon>Alphaproteobacteria</taxon>
        <taxon>Hyphomicrobiales</taxon>
        <taxon>Terrihabitans</taxon>
    </lineage>
</organism>
<gene>
    <name evidence="12" type="ORF">SCD90_10575</name>
</gene>
<dbReference type="InterPro" id="IPR050245">
    <property type="entry name" value="PrsA_foldase"/>
</dbReference>
<evidence type="ECO:0000256" key="1">
    <source>
        <dbReference type="ARBA" id="ARBA00000971"/>
    </source>
</evidence>
<evidence type="ECO:0000313" key="12">
    <source>
        <dbReference type="EMBL" id="MDX6806511.1"/>
    </source>
</evidence>
<dbReference type="InterPro" id="IPR027304">
    <property type="entry name" value="Trigger_fact/SurA_dom_sf"/>
</dbReference>
<evidence type="ECO:0000256" key="4">
    <source>
        <dbReference type="ARBA" id="ARBA00018370"/>
    </source>
</evidence>
<dbReference type="Pfam" id="PF00639">
    <property type="entry name" value="Rotamase"/>
    <property type="match status" value="1"/>
</dbReference>
<accession>A0ABU4RNU2</accession>
<dbReference type="PROSITE" id="PS01096">
    <property type="entry name" value="PPIC_PPIASE_1"/>
    <property type="match status" value="1"/>
</dbReference>
<evidence type="ECO:0000256" key="6">
    <source>
        <dbReference type="ARBA" id="ARBA00030642"/>
    </source>
</evidence>
<keyword evidence="10" id="KW-0732">Signal</keyword>
<feature type="compositionally biased region" description="Polar residues" evidence="9">
    <location>
        <begin position="306"/>
        <end position="316"/>
    </location>
</feature>
<dbReference type="Proteomes" id="UP001274321">
    <property type="component" value="Unassembled WGS sequence"/>
</dbReference>
<dbReference type="PANTHER" id="PTHR47245:SF2">
    <property type="entry name" value="PEPTIDYL-PROLYL CIS-TRANS ISOMERASE HP_0175-RELATED"/>
    <property type="match status" value="1"/>
</dbReference>
<dbReference type="SUPFAM" id="SSF54534">
    <property type="entry name" value="FKBP-like"/>
    <property type="match status" value="1"/>
</dbReference>
<dbReference type="EC" id="5.2.1.8" evidence="3"/>
<feature type="signal peptide" evidence="10">
    <location>
        <begin position="1"/>
        <end position="34"/>
    </location>
</feature>
<keyword evidence="8 12" id="KW-0413">Isomerase</keyword>
<dbReference type="InterPro" id="IPR000297">
    <property type="entry name" value="PPIase_PpiC"/>
</dbReference>
<evidence type="ECO:0000259" key="11">
    <source>
        <dbReference type="PROSITE" id="PS50198"/>
    </source>
</evidence>
<evidence type="ECO:0000256" key="8">
    <source>
        <dbReference type="PROSITE-ProRule" id="PRU00278"/>
    </source>
</evidence>
<proteinExistence type="inferred from homology"/>
<evidence type="ECO:0000256" key="10">
    <source>
        <dbReference type="SAM" id="SignalP"/>
    </source>
</evidence>
<evidence type="ECO:0000256" key="7">
    <source>
        <dbReference type="ARBA" id="ARBA00031484"/>
    </source>
</evidence>
<evidence type="ECO:0000256" key="5">
    <source>
        <dbReference type="ARBA" id="ARBA00023110"/>
    </source>
</evidence>
<comment type="catalytic activity">
    <reaction evidence="1">
        <text>[protein]-peptidylproline (omega=180) = [protein]-peptidylproline (omega=0)</text>
        <dbReference type="Rhea" id="RHEA:16237"/>
        <dbReference type="Rhea" id="RHEA-COMP:10747"/>
        <dbReference type="Rhea" id="RHEA-COMP:10748"/>
        <dbReference type="ChEBI" id="CHEBI:83833"/>
        <dbReference type="ChEBI" id="CHEBI:83834"/>
        <dbReference type="EC" id="5.2.1.8"/>
    </reaction>
</comment>
<keyword evidence="13" id="KW-1185">Reference proteome</keyword>
<evidence type="ECO:0000256" key="3">
    <source>
        <dbReference type="ARBA" id="ARBA00013194"/>
    </source>
</evidence>